<dbReference type="SMART" id="SM00065">
    <property type="entry name" value="GAF"/>
    <property type="match status" value="1"/>
</dbReference>
<dbReference type="Gene3D" id="3.30.450.40">
    <property type="match status" value="1"/>
</dbReference>
<evidence type="ECO:0000256" key="4">
    <source>
        <dbReference type="ARBA" id="ARBA00022741"/>
    </source>
</evidence>
<dbReference type="Pfam" id="PF07730">
    <property type="entry name" value="HisKA_3"/>
    <property type="match status" value="1"/>
</dbReference>
<keyword evidence="10" id="KW-1185">Reference proteome</keyword>
<dbReference type="GO" id="GO:0046983">
    <property type="term" value="F:protein dimerization activity"/>
    <property type="evidence" value="ECO:0007669"/>
    <property type="project" value="InterPro"/>
</dbReference>
<reference evidence="10" key="1">
    <citation type="submission" date="2016-09" db="EMBL/GenBank/DDBJ databases">
        <authorList>
            <person name="Varghese N."/>
            <person name="Submissions S."/>
        </authorList>
    </citation>
    <scope>NUCLEOTIDE SEQUENCE [LARGE SCALE GENOMIC DNA]</scope>
    <source>
        <strain evidence="10">25nlg</strain>
    </source>
</reference>
<dbReference type="AlphaFoldDB" id="A0A1G6H206"/>
<sequence length="379" mass="42276">MHTLHTLKQISQTLNQETDRKTMLARVLTHLLHETGLQSGWIFLITKDGAHELAAAHGLPPALAKCDCAPLRDGGCACKSKFLQGSLASAVNMIECQRIERVQSQPNKGVDGITHHATIPIYTGDEKLGILNVAHPHKIHYNEEELQLLELIALQIGTALKRISLVEEEAARAWIYERHRLARDLHDSVNQLVFSMQLTAQGLALRVTDEAIQGKLQELTALAQAALKQLKTIVYALRDETIRHDFMTAVTTYGQQIGMNISWKNTATPSLSETQAINLYRIAQEVLNNTKKHSGATGVRMHFEHEHHRYLFHLHDDGCGFDEKTAPSRSSYGLQTIRERTQALSGQATLVTAPGRGTTWRISFPKLKGEVKNHEAHLS</sequence>
<name>A0A1G6H206_9BACI</name>
<evidence type="ECO:0000256" key="2">
    <source>
        <dbReference type="ARBA" id="ARBA00012438"/>
    </source>
</evidence>
<keyword evidence="4" id="KW-0547">Nucleotide-binding</keyword>
<dbReference type="PANTHER" id="PTHR24421">
    <property type="entry name" value="NITRATE/NITRITE SENSOR PROTEIN NARX-RELATED"/>
    <property type="match status" value="1"/>
</dbReference>
<dbReference type="OrthoDB" id="9795828at2"/>
<evidence type="ECO:0000256" key="6">
    <source>
        <dbReference type="ARBA" id="ARBA00022840"/>
    </source>
</evidence>
<dbReference type="PANTHER" id="PTHR24421:SF40">
    <property type="entry name" value="SENSOR HISTIDINE KINASE YHCY"/>
    <property type="match status" value="1"/>
</dbReference>
<dbReference type="GO" id="GO:0005524">
    <property type="term" value="F:ATP binding"/>
    <property type="evidence" value="ECO:0007669"/>
    <property type="project" value="UniProtKB-KW"/>
</dbReference>
<dbReference type="InterPro" id="IPR003594">
    <property type="entry name" value="HATPase_dom"/>
</dbReference>
<proteinExistence type="predicted"/>
<keyword evidence="5 9" id="KW-0418">Kinase</keyword>
<dbReference type="Gene3D" id="1.20.5.1930">
    <property type="match status" value="1"/>
</dbReference>
<keyword evidence="3" id="KW-0808">Transferase</keyword>
<organism evidence="9 10">
    <name type="scientific">Shouchella lonarensis</name>
    <dbReference type="NCBI Taxonomy" id="1464122"/>
    <lineage>
        <taxon>Bacteria</taxon>
        <taxon>Bacillati</taxon>
        <taxon>Bacillota</taxon>
        <taxon>Bacilli</taxon>
        <taxon>Bacillales</taxon>
        <taxon>Bacillaceae</taxon>
        <taxon>Shouchella</taxon>
    </lineage>
</organism>
<evidence type="ECO:0000259" key="8">
    <source>
        <dbReference type="PROSITE" id="PS50109"/>
    </source>
</evidence>
<dbReference type="SUPFAM" id="SSF55781">
    <property type="entry name" value="GAF domain-like"/>
    <property type="match status" value="1"/>
</dbReference>
<dbReference type="Proteomes" id="UP000242662">
    <property type="component" value="Unassembled WGS sequence"/>
</dbReference>
<dbReference type="Pfam" id="PF13185">
    <property type="entry name" value="GAF_2"/>
    <property type="match status" value="1"/>
</dbReference>
<accession>A0A1G6H206</accession>
<evidence type="ECO:0000256" key="7">
    <source>
        <dbReference type="ARBA" id="ARBA00023012"/>
    </source>
</evidence>
<dbReference type="EMBL" id="FMYM01000002">
    <property type="protein sequence ID" value="SDB87426.1"/>
    <property type="molecule type" value="Genomic_DNA"/>
</dbReference>
<evidence type="ECO:0000256" key="5">
    <source>
        <dbReference type="ARBA" id="ARBA00022777"/>
    </source>
</evidence>
<comment type="catalytic activity">
    <reaction evidence="1">
        <text>ATP + protein L-histidine = ADP + protein N-phospho-L-histidine.</text>
        <dbReference type="EC" id="2.7.13.3"/>
    </reaction>
</comment>
<dbReference type="InterPro" id="IPR011712">
    <property type="entry name" value="Sig_transdc_His_kin_sub3_dim/P"/>
</dbReference>
<keyword evidence="6" id="KW-0067">ATP-binding</keyword>
<dbReference type="GO" id="GO:0016020">
    <property type="term" value="C:membrane"/>
    <property type="evidence" value="ECO:0007669"/>
    <property type="project" value="InterPro"/>
</dbReference>
<dbReference type="GO" id="GO:0000155">
    <property type="term" value="F:phosphorelay sensor kinase activity"/>
    <property type="evidence" value="ECO:0007669"/>
    <property type="project" value="InterPro"/>
</dbReference>
<dbReference type="STRING" id="1464122.SAMN05421737_102190"/>
<evidence type="ECO:0000256" key="1">
    <source>
        <dbReference type="ARBA" id="ARBA00000085"/>
    </source>
</evidence>
<dbReference type="InterPro" id="IPR029016">
    <property type="entry name" value="GAF-like_dom_sf"/>
</dbReference>
<gene>
    <name evidence="9" type="ORF">SAMN05421737_102190</name>
</gene>
<dbReference type="Pfam" id="PF02518">
    <property type="entry name" value="HATPase_c"/>
    <property type="match status" value="1"/>
</dbReference>
<dbReference type="Gene3D" id="3.30.565.10">
    <property type="entry name" value="Histidine kinase-like ATPase, C-terminal domain"/>
    <property type="match status" value="1"/>
</dbReference>
<keyword evidence="7" id="KW-0902">Two-component regulatory system</keyword>
<evidence type="ECO:0000256" key="3">
    <source>
        <dbReference type="ARBA" id="ARBA00022679"/>
    </source>
</evidence>
<feature type="domain" description="Histidine kinase" evidence="8">
    <location>
        <begin position="180"/>
        <end position="368"/>
    </location>
</feature>
<dbReference type="CDD" id="cd16917">
    <property type="entry name" value="HATPase_UhpB-NarQ-NarX-like"/>
    <property type="match status" value="1"/>
</dbReference>
<dbReference type="EC" id="2.7.13.3" evidence="2"/>
<dbReference type="RefSeq" id="WP_090774767.1">
    <property type="nucleotide sequence ID" value="NZ_FMYM01000002.1"/>
</dbReference>
<dbReference type="PROSITE" id="PS50109">
    <property type="entry name" value="HIS_KIN"/>
    <property type="match status" value="1"/>
</dbReference>
<dbReference type="InterPro" id="IPR003018">
    <property type="entry name" value="GAF"/>
</dbReference>
<dbReference type="InterPro" id="IPR036890">
    <property type="entry name" value="HATPase_C_sf"/>
</dbReference>
<dbReference type="InterPro" id="IPR005467">
    <property type="entry name" value="His_kinase_dom"/>
</dbReference>
<dbReference type="InterPro" id="IPR050482">
    <property type="entry name" value="Sensor_HK_TwoCompSys"/>
</dbReference>
<evidence type="ECO:0000313" key="10">
    <source>
        <dbReference type="Proteomes" id="UP000242662"/>
    </source>
</evidence>
<dbReference type="SUPFAM" id="SSF55874">
    <property type="entry name" value="ATPase domain of HSP90 chaperone/DNA topoisomerase II/histidine kinase"/>
    <property type="match status" value="1"/>
</dbReference>
<evidence type="ECO:0000313" key="9">
    <source>
        <dbReference type="EMBL" id="SDB87426.1"/>
    </source>
</evidence>
<protein>
    <recommendedName>
        <fullName evidence="2">histidine kinase</fullName>
        <ecNumber evidence="2">2.7.13.3</ecNumber>
    </recommendedName>
</protein>